<dbReference type="EMBL" id="CAJNIZ010002514">
    <property type="protein sequence ID" value="CAE7211362.1"/>
    <property type="molecule type" value="Genomic_DNA"/>
</dbReference>
<evidence type="ECO:0000259" key="2">
    <source>
        <dbReference type="Pfam" id="PF05028"/>
    </source>
</evidence>
<evidence type="ECO:0000256" key="1">
    <source>
        <dbReference type="PIRSR" id="PIRSR607724-1"/>
    </source>
</evidence>
<dbReference type="GO" id="GO:0006282">
    <property type="term" value="P:regulation of DNA repair"/>
    <property type="evidence" value="ECO:0007669"/>
    <property type="project" value="InterPro"/>
</dbReference>
<evidence type="ECO:0000313" key="3">
    <source>
        <dbReference type="EMBL" id="CAE7211362.1"/>
    </source>
</evidence>
<dbReference type="InterPro" id="IPR046372">
    <property type="entry name" value="PARG_cat_C"/>
</dbReference>
<reference evidence="3" key="1">
    <citation type="submission" date="2021-02" db="EMBL/GenBank/DDBJ databases">
        <authorList>
            <person name="Dougan E. K."/>
            <person name="Rhodes N."/>
            <person name="Thang M."/>
            <person name="Chan C."/>
        </authorList>
    </citation>
    <scope>NUCLEOTIDE SEQUENCE</scope>
</reference>
<dbReference type="AlphaFoldDB" id="A0A812JVR1"/>
<dbReference type="Proteomes" id="UP000649617">
    <property type="component" value="Unassembled WGS sequence"/>
</dbReference>
<dbReference type="PANTHER" id="PTHR12837:SF0">
    <property type="entry name" value="POLY(ADP-RIBOSE) GLYCOHYDROLASE"/>
    <property type="match status" value="1"/>
</dbReference>
<dbReference type="InterPro" id="IPR007724">
    <property type="entry name" value="Poly_GlycHdrlase"/>
</dbReference>
<feature type="non-terminal residue" evidence="3">
    <location>
        <position position="1"/>
    </location>
</feature>
<dbReference type="Pfam" id="PF05028">
    <property type="entry name" value="PARG_cat_C"/>
    <property type="match status" value="1"/>
</dbReference>
<gene>
    <name evidence="3" type="primary">Parg</name>
    <name evidence="3" type="ORF">SPIL2461_LOCUS2320</name>
</gene>
<dbReference type="GO" id="GO:0005975">
    <property type="term" value="P:carbohydrate metabolic process"/>
    <property type="evidence" value="ECO:0007669"/>
    <property type="project" value="InterPro"/>
</dbReference>
<proteinExistence type="predicted"/>
<feature type="active site" evidence="1">
    <location>
        <position position="207"/>
    </location>
</feature>
<dbReference type="GO" id="GO:0005634">
    <property type="term" value="C:nucleus"/>
    <property type="evidence" value="ECO:0007669"/>
    <property type="project" value="TreeGrafter"/>
</dbReference>
<protein>
    <submittedName>
        <fullName evidence="3">Parg protein</fullName>
    </submittedName>
</protein>
<name>A0A812JVR1_SYMPI</name>
<feature type="active site" evidence="1">
    <location>
        <position position="206"/>
    </location>
</feature>
<dbReference type="GO" id="GO:0009225">
    <property type="term" value="P:nucleotide-sugar metabolic process"/>
    <property type="evidence" value="ECO:0007669"/>
    <property type="project" value="TreeGrafter"/>
</dbReference>
<comment type="caution">
    <text evidence="3">The sequence shown here is derived from an EMBL/GenBank/DDBJ whole genome shotgun (WGS) entry which is preliminary data.</text>
</comment>
<dbReference type="PANTHER" id="PTHR12837">
    <property type="entry name" value="POLY ADP-RIBOSE GLYCOHYDROLASE"/>
    <property type="match status" value="1"/>
</dbReference>
<accession>A0A812JVR1</accession>
<dbReference type="GO" id="GO:0005737">
    <property type="term" value="C:cytoplasm"/>
    <property type="evidence" value="ECO:0007669"/>
    <property type="project" value="TreeGrafter"/>
</dbReference>
<dbReference type="OrthoDB" id="1937899at2759"/>
<sequence>FCGLESAIQDLFADLPGATVTVVHGLAKAAEVLMVAQGDPHSPIHDGPTVFFRRQAHPPPAGESAITRLTVSRQRCFEILSAGFFGILRRDWYSRQAQGFDLPGFDFQKLWCFDCSRWDGKNFVLMAVILYFAQMAQQSKEFMYETLALKRKATGTPRVGDEVFCPVEMQEDGVSIFGFDSPQHLQADFANQYLGGGVLSGGGTQEECMFVEFPELLATIYLVERMMPHEAVEMVGARKYIEHNMGGARHLKRLDQFCRLAPTIGPPTVAVALDALSYRKRPGHFQYGAEQIQREVQKCCAALVPEDDTSSRSFVTGLWGCGAFGGDMELKFVIQWISCSLTPSVENMVFCPFDQHKNLAAAGLLDLLSALTGKVSVKTVLDLLVDAEYQSSNNTFRYLLDKLKQRNLLA</sequence>
<feature type="domain" description="PARG catalytic Macro" evidence="2">
    <location>
        <begin position="180"/>
        <end position="357"/>
    </location>
</feature>
<keyword evidence="4" id="KW-1185">Reference proteome</keyword>
<dbReference type="GO" id="GO:1990966">
    <property type="term" value="P:ATP generation from poly-ADP-D-ribose"/>
    <property type="evidence" value="ECO:0007669"/>
    <property type="project" value="TreeGrafter"/>
</dbReference>
<organism evidence="3 4">
    <name type="scientific">Symbiodinium pilosum</name>
    <name type="common">Dinoflagellate</name>
    <dbReference type="NCBI Taxonomy" id="2952"/>
    <lineage>
        <taxon>Eukaryota</taxon>
        <taxon>Sar</taxon>
        <taxon>Alveolata</taxon>
        <taxon>Dinophyceae</taxon>
        <taxon>Suessiales</taxon>
        <taxon>Symbiodiniaceae</taxon>
        <taxon>Symbiodinium</taxon>
    </lineage>
</organism>
<dbReference type="GO" id="GO:0004649">
    <property type="term" value="F:poly(ADP-ribose) glycohydrolase activity"/>
    <property type="evidence" value="ECO:0007669"/>
    <property type="project" value="InterPro"/>
</dbReference>
<evidence type="ECO:0000313" key="4">
    <source>
        <dbReference type="Proteomes" id="UP000649617"/>
    </source>
</evidence>
<feature type="active site" evidence="1">
    <location>
        <position position="188"/>
    </location>
</feature>